<dbReference type="GO" id="GO:0003700">
    <property type="term" value="F:DNA-binding transcription factor activity"/>
    <property type="evidence" value="ECO:0007669"/>
    <property type="project" value="InterPro"/>
</dbReference>
<evidence type="ECO:0000313" key="6">
    <source>
        <dbReference type="EMBL" id="OIQ98864.1"/>
    </source>
</evidence>
<dbReference type="GO" id="GO:0003677">
    <property type="term" value="F:DNA binding"/>
    <property type="evidence" value="ECO:0007669"/>
    <property type="project" value="UniProtKB-KW"/>
</dbReference>
<dbReference type="Pfam" id="PF01022">
    <property type="entry name" value="HTH_5"/>
    <property type="match status" value="1"/>
</dbReference>
<dbReference type="SUPFAM" id="SSF46785">
    <property type="entry name" value="Winged helix' DNA-binding domain"/>
    <property type="match status" value="1"/>
</dbReference>
<feature type="compositionally biased region" description="Polar residues" evidence="4">
    <location>
        <begin position="90"/>
        <end position="99"/>
    </location>
</feature>
<dbReference type="PANTHER" id="PTHR33154">
    <property type="entry name" value="TRANSCRIPTIONAL REGULATOR, ARSR FAMILY"/>
    <property type="match status" value="1"/>
</dbReference>
<dbReference type="InterPro" id="IPR051081">
    <property type="entry name" value="HTH_MetalResp_TranReg"/>
</dbReference>
<dbReference type="Gene3D" id="1.10.10.10">
    <property type="entry name" value="Winged helix-like DNA-binding domain superfamily/Winged helix DNA-binding domain"/>
    <property type="match status" value="1"/>
</dbReference>
<dbReference type="SMART" id="SM00418">
    <property type="entry name" value="HTH_ARSR"/>
    <property type="match status" value="1"/>
</dbReference>
<dbReference type="CDD" id="cd00090">
    <property type="entry name" value="HTH_ARSR"/>
    <property type="match status" value="1"/>
</dbReference>
<dbReference type="AlphaFoldDB" id="A0A1J5RRD6"/>
<reference evidence="6" key="1">
    <citation type="submission" date="2016-10" db="EMBL/GenBank/DDBJ databases">
        <title>Sequence of Gallionella enrichment culture.</title>
        <authorList>
            <person name="Poehlein A."/>
            <person name="Muehling M."/>
            <person name="Daniel R."/>
        </authorList>
    </citation>
    <scope>NUCLEOTIDE SEQUENCE</scope>
</reference>
<feature type="domain" description="HTH arsR-type" evidence="5">
    <location>
        <begin position="1"/>
        <end position="92"/>
    </location>
</feature>
<comment type="caution">
    <text evidence="6">The sequence shown here is derived from an EMBL/GenBank/DDBJ whole genome shotgun (WGS) entry which is preliminary data.</text>
</comment>
<evidence type="ECO:0000259" key="5">
    <source>
        <dbReference type="PROSITE" id="PS50987"/>
    </source>
</evidence>
<dbReference type="PROSITE" id="PS50987">
    <property type="entry name" value="HTH_ARSR_2"/>
    <property type="match status" value="1"/>
</dbReference>
<name>A0A1J5RRD6_9ZZZZ</name>
<dbReference type="PRINTS" id="PR00778">
    <property type="entry name" value="HTHARSR"/>
</dbReference>
<dbReference type="NCBIfam" id="NF033788">
    <property type="entry name" value="HTH_metalloreg"/>
    <property type="match status" value="1"/>
</dbReference>
<proteinExistence type="predicted"/>
<protein>
    <submittedName>
        <fullName evidence="6">Transcriptional repressor SdpR</fullName>
    </submittedName>
</protein>
<dbReference type="InterPro" id="IPR011991">
    <property type="entry name" value="ArsR-like_HTH"/>
</dbReference>
<feature type="region of interest" description="Disordered" evidence="4">
    <location>
        <begin position="86"/>
        <end position="106"/>
    </location>
</feature>
<sequence>MTLKQRTAVFKALGHPARLRIVEALDGGERCVQDLVQIAGLGWSTVSRHLSVLKQAGVLDDEKRGQQVFYRVKLPCLSELTRCLDRPSSRRSSCGTEGCSTGRRRD</sequence>
<dbReference type="PANTHER" id="PTHR33154:SF18">
    <property type="entry name" value="ARSENICAL RESISTANCE OPERON REPRESSOR"/>
    <property type="match status" value="1"/>
</dbReference>
<evidence type="ECO:0000256" key="2">
    <source>
        <dbReference type="ARBA" id="ARBA00023125"/>
    </source>
</evidence>
<accession>A0A1J5RRD6</accession>
<dbReference type="EMBL" id="MLJW01000113">
    <property type="protein sequence ID" value="OIQ98864.1"/>
    <property type="molecule type" value="Genomic_DNA"/>
</dbReference>
<dbReference type="InterPro" id="IPR036390">
    <property type="entry name" value="WH_DNA-bd_sf"/>
</dbReference>
<dbReference type="InterPro" id="IPR001845">
    <property type="entry name" value="HTH_ArsR_DNA-bd_dom"/>
</dbReference>
<evidence type="ECO:0000256" key="4">
    <source>
        <dbReference type="SAM" id="MobiDB-lite"/>
    </source>
</evidence>
<keyword evidence="3" id="KW-0804">Transcription</keyword>
<evidence type="ECO:0000256" key="1">
    <source>
        <dbReference type="ARBA" id="ARBA00023015"/>
    </source>
</evidence>
<keyword evidence="1" id="KW-0805">Transcription regulation</keyword>
<evidence type="ECO:0000256" key="3">
    <source>
        <dbReference type="ARBA" id="ARBA00023163"/>
    </source>
</evidence>
<dbReference type="InterPro" id="IPR036388">
    <property type="entry name" value="WH-like_DNA-bd_sf"/>
</dbReference>
<gene>
    <name evidence="6" type="primary">sdpR_12</name>
    <name evidence="6" type="ORF">GALL_191060</name>
</gene>
<keyword evidence="2" id="KW-0238">DNA-binding</keyword>
<organism evidence="6">
    <name type="scientific">mine drainage metagenome</name>
    <dbReference type="NCBI Taxonomy" id="410659"/>
    <lineage>
        <taxon>unclassified sequences</taxon>
        <taxon>metagenomes</taxon>
        <taxon>ecological metagenomes</taxon>
    </lineage>
</organism>